<proteinExistence type="predicted"/>
<name>A0AAD4MWJ9_9BILA</name>
<keyword evidence="1" id="KW-1133">Transmembrane helix</keyword>
<comment type="caution">
    <text evidence="2">The sequence shown here is derived from an EMBL/GenBank/DDBJ whole genome shotgun (WGS) entry which is preliminary data.</text>
</comment>
<feature type="transmembrane region" description="Helical" evidence="1">
    <location>
        <begin position="361"/>
        <end position="384"/>
    </location>
</feature>
<gene>
    <name evidence="2" type="ORF">DdX_11285</name>
</gene>
<evidence type="ECO:0000313" key="3">
    <source>
        <dbReference type="Proteomes" id="UP001201812"/>
    </source>
</evidence>
<feature type="transmembrane region" description="Helical" evidence="1">
    <location>
        <begin position="179"/>
        <end position="200"/>
    </location>
</feature>
<dbReference type="EMBL" id="JAKKPZ010000030">
    <property type="protein sequence ID" value="KAI1709498.1"/>
    <property type="molecule type" value="Genomic_DNA"/>
</dbReference>
<feature type="transmembrane region" description="Helical" evidence="1">
    <location>
        <begin position="236"/>
        <end position="257"/>
    </location>
</feature>
<keyword evidence="3" id="KW-1185">Reference proteome</keyword>
<keyword evidence="1" id="KW-0812">Transmembrane</keyword>
<keyword evidence="1" id="KW-0472">Membrane</keyword>
<organism evidence="2 3">
    <name type="scientific">Ditylenchus destructor</name>
    <dbReference type="NCBI Taxonomy" id="166010"/>
    <lineage>
        <taxon>Eukaryota</taxon>
        <taxon>Metazoa</taxon>
        <taxon>Ecdysozoa</taxon>
        <taxon>Nematoda</taxon>
        <taxon>Chromadorea</taxon>
        <taxon>Rhabditida</taxon>
        <taxon>Tylenchina</taxon>
        <taxon>Tylenchomorpha</taxon>
        <taxon>Sphaerularioidea</taxon>
        <taxon>Anguinidae</taxon>
        <taxon>Anguininae</taxon>
        <taxon>Ditylenchus</taxon>
    </lineage>
</organism>
<sequence>MTPGKQVSRLKTKINFKRLASIELSDSEDPEKPATGKERLKKLEHLAEKLKVQLKICAYWVIFTVAVYLVIWYNSECWALPFQESPCKQPRVLPLIATNQSTLAEAVDEFIVALRAQIAQFRDTIEITNIADRQAASNATKNAVGQLLSQHASDLVGFGARKREDARLKDVEKAIAKGYVLFPVICMISGIFMTILGYYVDTCKQPVIESKAMNSLDEQENSQNSRLKQLKTRVSLLYIATFICIAAEVSLIFMYLVGQYFSGISPFFAENACKFDETGGEIQKSCPFTDYHNSSVKLEESLNREFAKMALFTTSPIEVRKAVWLFEIDSIDTHINNHQDLKQYHVDRRTMPREIGHVFPSALNIFLSLISWILFILIPFSFWVDQTGSVWRVFKCFRTDKPKPQQDS</sequence>
<accession>A0AAD4MWJ9</accession>
<evidence type="ECO:0000313" key="2">
    <source>
        <dbReference type="EMBL" id="KAI1709498.1"/>
    </source>
</evidence>
<reference evidence="2" key="1">
    <citation type="submission" date="2022-01" db="EMBL/GenBank/DDBJ databases">
        <title>Genome Sequence Resource for Two Populations of Ditylenchus destructor, the Migratory Endoparasitic Phytonematode.</title>
        <authorList>
            <person name="Zhang H."/>
            <person name="Lin R."/>
            <person name="Xie B."/>
        </authorList>
    </citation>
    <scope>NUCLEOTIDE SEQUENCE</scope>
    <source>
        <strain evidence="2">BazhouSP</strain>
    </source>
</reference>
<evidence type="ECO:0000256" key="1">
    <source>
        <dbReference type="SAM" id="Phobius"/>
    </source>
</evidence>
<dbReference type="AlphaFoldDB" id="A0AAD4MWJ9"/>
<protein>
    <submittedName>
        <fullName evidence="2">Uncharacterized protein</fullName>
    </submittedName>
</protein>
<feature type="transmembrane region" description="Helical" evidence="1">
    <location>
        <begin position="56"/>
        <end position="73"/>
    </location>
</feature>
<dbReference type="Proteomes" id="UP001201812">
    <property type="component" value="Unassembled WGS sequence"/>
</dbReference>